<name>A0A179UZ76_BLAGS</name>
<dbReference type="AlphaFoldDB" id="A0A179UZ76"/>
<dbReference type="KEGG" id="bgh:BDBG_08602"/>
<dbReference type="OrthoDB" id="10579311at2759"/>
<dbReference type="EMBL" id="GG657472">
    <property type="protein sequence ID" value="OAT13394.1"/>
    <property type="molecule type" value="Genomic_DNA"/>
</dbReference>
<dbReference type="VEuPathDB" id="FungiDB:BDBG_08602"/>
<sequence>MWRLETGVLRISFAWSIPGCRYELAKANPQVQGWRGEFISVEKLLLPSTSIKESFWPMWLLTARHMCGENCGLGLSISVPHWLARTWRAKEIPDQFPGSENLRENTRKYLRLPISPHLRGSLLAPEVDNFHSSQPYSALADWVKGKLKDSCPRFDSIFRLRERWWANQRKCEE</sequence>
<dbReference type="GeneID" id="8508568"/>
<gene>
    <name evidence="1" type="ORF">BDBG_08602</name>
</gene>
<organism evidence="1 2">
    <name type="scientific">Blastomyces gilchristii (strain SLH14081)</name>
    <name type="common">Blastomyces dermatitidis</name>
    <dbReference type="NCBI Taxonomy" id="559298"/>
    <lineage>
        <taxon>Eukaryota</taxon>
        <taxon>Fungi</taxon>
        <taxon>Dikarya</taxon>
        <taxon>Ascomycota</taxon>
        <taxon>Pezizomycotina</taxon>
        <taxon>Eurotiomycetes</taxon>
        <taxon>Eurotiomycetidae</taxon>
        <taxon>Onygenales</taxon>
        <taxon>Ajellomycetaceae</taxon>
        <taxon>Blastomyces</taxon>
    </lineage>
</organism>
<protein>
    <submittedName>
        <fullName evidence="1">Uncharacterized protein</fullName>
    </submittedName>
</protein>
<proteinExistence type="predicted"/>
<accession>A0A179UZ76</accession>
<dbReference type="RefSeq" id="XP_031580879.1">
    <property type="nucleotide sequence ID" value="XM_031723644.1"/>
</dbReference>
<reference evidence="2" key="1">
    <citation type="journal article" date="2015" name="PLoS Genet.">
        <title>The dynamic genome and transcriptome of the human fungal pathogen Blastomyces and close relative Emmonsia.</title>
        <authorList>
            <person name="Munoz J.F."/>
            <person name="Gauthier G.M."/>
            <person name="Desjardins C.A."/>
            <person name="Gallo J.E."/>
            <person name="Holder J."/>
            <person name="Sullivan T.D."/>
            <person name="Marty A.J."/>
            <person name="Carmen J.C."/>
            <person name="Chen Z."/>
            <person name="Ding L."/>
            <person name="Gujja S."/>
            <person name="Magrini V."/>
            <person name="Misas E."/>
            <person name="Mitreva M."/>
            <person name="Priest M."/>
            <person name="Saif S."/>
            <person name="Whiston E.A."/>
            <person name="Young S."/>
            <person name="Zeng Q."/>
            <person name="Goldman W.E."/>
            <person name="Mardis E.R."/>
            <person name="Taylor J.W."/>
            <person name="McEwen J.G."/>
            <person name="Clay O.K."/>
            <person name="Klein B.S."/>
            <person name="Cuomo C.A."/>
        </authorList>
    </citation>
    <scope>NUCLEOTIDE SEQUENCE [LARGE SCALE GENOMIC DNA]</scope>
    <source>
        <strain evidence="2">SLH14081</strain>
    </source>
</reference>
<keyword evidence="2" id="KW-1185">Reference proteome</keyword>
<evidence type="ECO:0000313" key="2">
    <source>
        <dbReference type="Proteomes" id="UP000002038"/>
    </source>
</evidence>
<evidence type="ECO:0000313" key="1">
    <source>
        <dbReference type="EMBL" id="OAT13394.1"/>
    </source>
</evidence>
<dbReference type="Proteomes" id="UP000002038">
    <property type="component" value="Unassembled WGS sequence"/>
</dbReference>